<gene>
    <name evidence="1" type="ORF">C4B59_09755</name>
</gene>
<evidence type="ECO:0000313" key="1">
    <source>
        <dbReference type="EMBL" id="PXF60232.1"/>
    </source>
</evidence>
<reference evidence="1" key="1">
    <citation type="submission" date="2018-01" db="EMBL/GenBank/DDBJ databases">
        <authorList>
            <person name="Krukenberg V."/>
        </authorList>
    </citation>
    <scope>NUCLEOTIDE SEQUENCE</scope>
    <source>
        <strain evidence="1">E20ANME2</strain>
    </source>
</reference>
<dbReference type="EMBL" id="PQXF01000018">
    <property type="protein sequence ID" value="PXF60232.1"/>
    <property type="molecule type" value="Genomic_DNA"/>
</dbReference>
<proteinExistence type="predicted"/>
<name>A0AC61L211_9EURY</name>
<protein>
    <submittedName>
        <fullName evidence="1">Uncharacterized protein</fullName>
    </submittedName>
</protein>
<sequence length="454" mass="48987">MYRKYRIHEVALSSIILLLIVLVTQVSASTDSPLDTVQVYALGQKDTGKSVESSTILEKDREYRIVVSGVFQFRRDVGWGFADAQFRMGRGDAYTEPFNSIEFNGERVSAAVSDVENHTYTYYRTGEGEKIRFSIFDCLTTGERGGYDDNAGSLRVEIYPATALSVTKVPLPHTIEEGDTTTVTVTVRNAGATGTGEIRDIVVTDSVPTGFKLMGGSVHAEYPLLKLDESRTLQYVIKPPTSGTFNLDPVEVLYSDDRGEHHTARSDSATLTVIASAGLLPTAPRNASVKLHGERTDVVIGDNILLKLSAVNLITKPVMHVQVIIIPPSGMSVASSGFAMSGAGQFTSDYEVKPGVGRDIEVAIVANQVGNFTVEGRVIYYFGDDMATAEDYTLELPIRVRSAGTGPGPSKTPKEISTYENHGGLFGLPGFGVVFALIGVLIAAVLSRKKNGQD</sequence>
<accession>A0AC61L211</accession>
<evidence type="ECO:0000313" key="2">
    <source>
        <dbReference type="Proteomes" id="UP000248329"/>
    </source>
</evidence>
<comment type="caution">
    <text evidence="1">The sequence shown here is derived from an EMBL/GenBank/DDBJ whole genome shotgun (WGS) entry which is preliminary data.</text>
</comment>
<dbReference type="Proteomes" id="UP000248329">
    <property type="component" value="Unassembled WGS sequence"/>
</dbReference>
<organism evidence="1 2">
    <name type="scientific">Candidatus Methanogaster sp</name>
    <dbReference type="NCBI Taxonomy" id="3386292"/>
    <lineage>
        <taxon>Archaea</taxon>
        <taxon>Methanobacteriati</taxon>
        <taxon>Methanobacteriota</taxon>
        <taxon>Stenosarchaea group</taxon>
        <taxon>Methanomicrobia</taxon>
        <taxon>Methanosarcinales</taxon>
        <taxon>ANME-2 cluster</taxon>
        <taxon>Candidatus Methanogasteraceae</taxon>
        <taxon>Candidatus Methanogaster</taxon>
    </lineage>
</organism>